<keyword evidence="3" id="KW-1185">Reference proteome</keyword>
<dbReference type="AlphaFoldDB" id="A0A0H2R5I5"/>
<evidence type="ECO:0000256" key="1">
    <source>
        <dbReference type="SAM" id="MobiDB-lite"/>
    </source>
</evidence>
<dbReference type="EMBL" id="KQ086193">
    <property type="protein sequence ID" value="KLO06607.1"/>
    <property type="molecule type" value="Genomic_DNA"/>
</dbReference>
<dbReference type="InParanoid" id="A0A0H2R5I5"/>
<feature type="compositionally biased region" description="Basic and acidic residues" evidence="1">
    <location>
        <begin position="160"/>
        <end position="173"/>
    </location>
</feature>
<name>A0A0H2R5I5_9AGAM</name>
<organism evidence="2 3">
    <name type="scientific">Schizopora paradoxa</name>
    <dbReference type="NCBI Taxonomy" id="27342"/>
    <lineage>
        <taxon>Eukaryota</taxon>
        <taxon>Fungi</taxon>
        <taxon>Dikarya</taxon>
        <taxon>Basidiomycota</taxon>
        <taxon>Agaricomycotina</taxon>
        <taxon>Agaricomycetes</taxon>
        <taxon>Hymenochaetales</taxon>
        <taxon>Schizoporaceae</taxon>
        <taxon>Schizopora</taxon>
    </lineage>
</organism>
<evidence type="ECO:0000313" key="2">
    <source>
        <dbReference type="EMBL" id="KLO06607.1"/>
    </source>
</evidence>
<sequence length="229" mass="25007">MDASSQYGTDLWSRITSAAASFAANVNHAWASNVGADTGEHPAAGSDSHLTKVIKAYHISKASSVADLPDWLFSENERGQNNRSRGTERREPERRGQVPRETRSMNQGGGSGVPPSRGRRDVYDAPMSSNSYQQTSRPRETNYSSPSNGYGGERSGGTKAENRLKALRDEKRAAATGGGFRGASSMDENRQQSGGFSDGPRRYSEDDDPRRRPVQPVPRVGLPARPRRR</sequence>
<feature type="compositionally biased region" description="Basic and acidic residues" evidence="1">
    <location>
        <begin position="199"/>
        <end position="211"/>
    </location>
</feature>
<proteinExistence type="predicted"/>
<feature type="compositionally biased region" description="Basic and acidic residues" evidence="1">
    <location>
        <begin position="76"/>
        <end position="103"/>
    </location>
</feature>
<dbReference type="OrthoDB" id="2683368at2759"/>
<reference evidence="2 3" key="1">
    <citation type="submission" date="2015-04" db="EMBL/GenBank/DDBJ databases">
        <title>Complete genome sequence of Schizopora paradoxa KUC8140, a cosmopolitan wood degrader in East Asia.</title>
        <authorList>
            <consortium name="DOE Joint Genome Institute"/>
            <person name="Min B."/>
            <person name="Park H."/>
            <person name="Jang Y."/>
            <person name="Kim J.-J."/>
            <person name="Kim K.H."/>
            <person name="Pangilinan J."/>
            <person name="Lipzen A."/>
            <person name="Riley R."/>
            <person name="Grigoriev I.V."/>
            <person name="Spatafora J.W."/>
            <person name="Choi I.-G."/>
        </authorList>
    </citation>
    <scope>NUCLEOTIDE SEQUENCE [LARGE SCALE GENOMIC DNA]</scope>
    <source>
        <strain evidence="2 3">KUC8140</strain>
    </source>
</reference>
<accession>A0A0H2R5I5</accession>
<protein>
    <submittedName>
        <fullName evidence="2">Uncharacterized protein</fullName>
    </submittedName>
</protein>
<feature type="region of interest" description="Disordered" evidence="1">
    <location>
        <begin position="76"/>
        <end position="229"/>
    </location>
</feature>
<dbReference type="Proteomes" id="UP000053477">
    <property type="component" value="Unassembled WGS sequence"/>
</dbReference>
<feature type="compositionally biased region" description="Polar residues" evidence="1">
    <location>
        <begin position="127"/>
        <end position="148"/>
    </location>
</feature>
<gene>
    <name evidence="2" type="ORF">SCHPADRAFT_910221</name>
</gene>
<evidence type="ECO:0000313" key="3">
    <source>
        <dbReference type="Proteomes" id="UP000053477"/>
    </source>
</evidence>